<evidence type="ECO:0000313" key="2">
    <source>
        <dbReference type="Proteomes" id="UP001629235"/>
    </source>
</evidence>
<dbReference type="EC" id="2.3.1.-" evidence="1"/>
<dbReference type="Proteomes" id="UP001629235">
    <property type="component" value="Unassembled WGS sequence"/>
</dbReference>
<comment type="caution">
    <text evidence="1">The sequence shown here is derived from an EMBL/GenBank/DDBJ whole genome shotgun (WGS) entry which is preliminary data.</text>
</comment>
<keyword evidence="2" id="KW-1185">Reference proteome</keyword>
<name>A0ACC7N698_9BURK</name>
<reference evidence="1 2" key="1">
    <citation type="journal article" date="2024" name="Chem. Sci.">
        <title>Discovery of megapolipeptins by genome mining of a Burkholderiales bacteria collection.</title>
        <authorList>
            <person name="Paulo B.S."/>
            <person name="Recchia M.J.J."/>
            <person name="Lee S."/>
            <person name="Fergusson C.H."/>
            <person name="Romanowski S.B."/>
            <person name="Hernandez A."/>
            <person name="Krull N."/>
            <person name="Liu D.Y."/>
            <person name="Cavanagh H."/>
            <person name="Bos A."/>
            <person name="Gray C.A."/>
            <person name="Murphy B.T."/>
            <person name="Linington R.G."/>
            <person name="Eustaquio A.S."/>
        </authorList>
    </citation>
    <scope>NUCLEOTIDE SEQUENCE [LARGE SCALE GENOMIC DNA]</scope>
    <source>
        <strain evidence="1 2">RL18-126-BIB-B</strain>
    </source>
</reference>
<gene>
    <name evidence="1" type="ORF">PQR01_01560</name>
</gene>
<proteinExistence type="predicted"/>
<keyword evidence="1" id="KW-0012">Acyltransferase</keyword>
<dbReference type="EMBL" id="JAQQDW010000002">
    <property type="protein sequence ID" value="MFM0102208.1"/>
    <property type="molecule type" value="Genomic_DNA"/>
</dbReference>
<organism evidence="1 2">
    <name type="scientific">Paraburkholderia rhynchosiae</name>
    <dbReference type="NCBI Taxonomy" id="487049"/>
    <lineage>
        <taxon>Bacteria</taxon>
        <taxon>Pseudomonadati</taxon>
        <taxon>Pseudomonadota</taxon>
        <taxon>Betaproteobacteria</taxon>
        <taxon>Burkholderiales</taxon>
        <taxon>Burkholderiaceae</taxon>
        <taxon>Paraburkholderia</taxon>
    </lineage>
</organism>
<accession>A0ACC7N698</accession>
<protein>
    <submittedName>
        <fullName evidence="1">GNAT family N-acetyltransferase</fullName>
        <ecNumber evidence="1">2.3.1.-</ecNumber>
    </submittedName>
</protein>
<sequence length="372" mass="42103">MKQPRFVDGLGMHFHIVRETSEFLALEEEWDRLWRTCSGQSYESFYFCRQCLVNNSSAEDVRLWCLTGRRNGRLALVWPLVITRQGIWKVVRPLAAGAADYTVLLVEAATATDMEEDIAAAWKIVRSRSRADILSLPYIREDRVLYSHLPPLKLLSLATTDHAPLARLRNETSWETFSLGLRSKANKRPKDLIRRIGREGSVAMRIYGREHPRQCEELVDWMLAQKAEWARRTGKSGHWIASTDYRNLLVSLLTLAPPHNPHLVFVLTLNEKPIAACIAGVGQGVAYGIITAYDDAYAKFSPGVAILEYQIRWAIDLRIDLDLGVGTETYKLFWSKDNLVRTLSLTIPLSTLGSAALLAKRIISLKDRGKGK</sequence>
<evidence type="ECO:0000313" key="1">
    <source>
        <dbReference type="EMBL" id="MFM0102208.1"/>
    </source>
</evidence>
<keyword evidence="1" id="KW-0808">Transferase</keyword>